<name>A0A2P7VJ56_9BACL</name>
<reference evidence="1 2" key="1">
    <citation type="submission" date="2018-03" db="EMBL/GenBank/DDBJ databases">
        <title>Brevisbacillus phylogenomics.</title>
        <authorList>
            <person name="Dunlap C."/>
        </authorList>
    </citation>
    <scope>NUCLEOTIDE SEQUENCE [LARGE SCALE GENOMIC DNA]</scope>
    <source>
        <strain evidence="1 2">NRRL NRS-1210</strain>
    </source>
</reference>
<comment type="caution">
    <text evidence="1">The sequence shown here is derived from an EMBL/GenBank/DDBJ whole genome shotgun (WGS) entry which is preliminary data.</text>
</comment>
<protein>
    <submittedName>
        <fullName evidence="1">Uncharacterized protein</fullName>
    </submittedName>
</protein>
<proteinExistence type="predicted"/>
<dbReference type="EMBL" id="PXZM01000004">
    <property type="protein sequence ID" value="PSJ99242.1"/>
    <property type="molecule type" value="Genomic_DNA"/>
</dbReference>
<sequence length="64" mass="6984">MKSNHLILSATELTIVAIVTAQGRNLLSGLPEVLAVSTYLNRRQANDTMVVAEIGETYRGNRGR</sequence>
<dbReference type="RefSeq" id="WP_106837803.1">
    <property type="nucleotide sequence ID" value="NZ_JBCNIW010000045.1"/>
</dbReference>
<keyword evidence="2" id="KW-1185">Reference proteome</keyword>
<evidence type="ECO:0000313" key="1">
    <source>
        <dbReference type="EMBL" id="PSJ99242.1"/>
    </source>
</evidence>
<gene>
    <name evidence="1" type="ORF">C7R93_05115</name>
</gene>
<dbReference type="AlphaFoldDB" id="A0A2P7VJ56"/>
<accession>A0A2P7VJ56</accession>
<evidence type="ECO:0000313" key="2">
    <source>
        <dbReference type="Proteomes" id="UP000240419"/>
    </source>
</evidence>
<dbReference type="Proteomes" id="UP000240419">
    <property type="component" value="Unassembled WGS sequence"/>
</dbReference>
<organism evidence="1 2">
    <name type="scientific">Brevibacillus fortis</name>
    <dbReference type="NCBI Taxonomy" id="2126352"/>
    <lineage>
        <taxon>Bacteria</taxon>
        <taxon>Bacillati</taxon>
        <taxon>Bacillota</taxon>
        <taxon>Bacilli</taxon>
        <taxon>Bacillales</taxon>
        <taxon>Paenibacillaceae</taxon>
        <taxon>Brevibacillus</taxon>
    </lineage>
</organism>